<name>A0A3D8IT33_9HELI</name>
<gene>
    <name evidence="1" type="ORF">CQA54_02420</name>
</gene>
<comment type="caution">
    <text evidence="1">The sequence shown here is derived from an EMBL/GenBank/DDBJ whole genome shotgun (WGS) entry which is preliminary data.</text>
</comment>
<keyword evidence="2" id="KW-1185">Reference proteome</keyword>
<reference evidence="1 2" key="1">
    <citation type="submission" date="2018-04" db="EMBL/GenBank/DDBJ databases">
        <title>Novel Campyloabacter and Helicobacter Species and Strains.</title>
        <authorList>
            <person name="Mannion A.J."/>
            <person name="Shen Z."/>
            <person name="Fox J.G."/>
        </authorList>
    </citation>
    <scope>NUCLEOTIDE SEQUENCE [LARGE SCALE GENOMIC DNA]</scope>
    <source>
        <strain evidence="1 2">MIT 12-6600</strain>
    </source>
</reference>
<evidence type="ECO:0000313" key="2">
    <source>
        <dbReference type="Proteomes" id="UP000256514"/>
    </source>
</evidence>
<dbReference type="RefSeq" id="WP_115570625.1">
    <property type="nucleotide sequence ID" value="NZ_NXLT01000002.1"/>
</dbReference>
<dbReference type="OrthoDB" id="9776116at2"/>
<proteinExistence type="predicted"/>
<protein>
    <recommendedName>
        <fullName evidence="3">DUF58 domain-containing protein</fullName>
    </recommendedName>
</protein>
<accession>A0A3D8IT33</accession>
<dbReference type="Proteomes" id="UP000256514">
    <property type="component" value="Unassembled WGS sequence"/>
</dbReference>
<dbReference type="AlphaFoldDB" id="A0A3D8IT33"/>
<dbReference type="EMBL" id="NXLT01000002">
    <property type="protein sequence ID" value="RDU67804.1"/>
    <property type="molecule type" value="Genomic_DNA"/>
</dbReference>
<evidence type="ECO:0008006" key="3">
    <source>
        <dbReference type="Google" id="ProtNLM"/>
    </source>
</evidence>
<evidence type="ECO:0000313" key="1">
    <source>
        <dbReference type="EMBL" id="RDU67804.1"/>
    </source>
</evidence>
<sequence length="271" mass="31524">MLRFSKKLPFVNLQNTYTHNLIAQNGDFLELGEYLYGQDARLLAPKACLKYHKPMIKIFQQETLSYLHIFLLPSQSLLLYTPTKLSAIVQLSTLLVHSAQKFGLKPILHYLHSHSPQIYTTPAHIYTMLHTLQDMTLLAKDQLNHSTEIFHHIIAHKHKKGLGVIIGDFYKLETTHIPKISLKNYFALYALCVRTKQEWEPDFLNLGQTYQFYDIQTQEVCEDTLSLAQYKTRLAHFDTKLRAYFSRMGAKLAYVNPQDSLLSQLQKIFYT</sequence>
<organism evidence="1 2">
    <name type="scientific">Helicobacter equorum</name>
    <dbReference type="NCBI Taxonomy" id="361872"/>
    <lineage>
        <taxon>Bacteria</taxon>
        <taxon>Pseudomonadati</taxon>
        <taxon>Campylobacterota</taxon>
        <taxon>Epsilonproteobacteria</taxon>
        <taxon>Campylobacterales</taxon>
        <taxon>Helicobacteraceae</taxon>
        <taxon>Helicobacter</taxon>
    </lineage>
</organism>